<name>A0A1F8FAU3_9BACT</name>
<evidence type="ECO:0008006" key="4">
    <source>
        <dbReference type="Google" id="ProtNLM"/>
    </source>
</evidence>
<evidence type="ECO:0000256" key="1">
    <source>
        <dbReference type="SAM" id="Phobius"/>
    </source>
</evidence>
<evidence type="ECO:0000313" key="3">
    <source>
        <dbReference type="Proteomes" id="UP000177167"/>
    </source>
</evidence>
<feature type="transmembrane region" description="Helical" evidence="1">
    <location>
        <begin position="12"/>
        <end position="37"/>
    </location>
</feature>
<dbReference type="NCBIfam" id="TIGR02532">
    <property type="entry name" value="IV_pilin_GFxxxE"/>
    <property type="match status" value="1"/>
</dbReference>
<dbReference type="AlphaFoldDB" id="A0A1F8FAU3"/>
<sequence>MNNKNGFTLIEAMVALVLITVAMGPVLILATSAINVASRIEHNLIASNLAQEGIEVIRNIRDTNWLNEVAFDNNLSVGTWRIQWDTIGGGLIAVGSNPVLKKNNGLYNYTTGADTVFKRTITISKPNSSELVLVSSITWVERGNINRTVSAESHLFDWR</sequence>
<dbReference type="Pfam" id="PF07963">
    <property type="entry name" value="N_methyl"/>
    <property type="match status" value="1"/>
</dbReference>
<protein>
    <recommendedName>
        <fullName evidence="4">Type II secretion system protein GspI C-terminal domain-containing protein</fullName>
    </recommendedName>
</protein>
<accession>A0A1F8FAU3</accession>
<reference evidence="2 3" key="1">
    <citation type="journal article" date="2016" name="Nat. Commun.">
        <title>Thousands of microbial genomes shed light on interconnected biogeochemical processes in an aquifer system.</title>
        <authorList>
            <person name="Anantharaman K."/>
            <person name="Brown C.T."/>
            <person name="Hug L.A."/>
            <person name="Sharon I."/>
            <person name="Castelle C.J."/>
            <person name="Probst A.J."/>
            <person name="Thomas B.C."/>
            <person name="Singh A."/>
            <person name="Wilkins M.J."/>
            <person name="Karaoz U."/>
            <person name="Brodie E.L."/>
            <person name="Williams K.H."/>
            <person name="Hubbard S.S."/>
            <person name="Banfield J.F."/>
        </authorList>
    </citation>
    <scope>NUCLEOTIDE SEQUENCE [LARGE SCALE GENOMIC DNA]</scope>
</reference>
<organism evidence="2 3">
    <name type="scientific">Candidatus Yanofskybacteria bacterium RIFCSPHIGHO2_02_FULL_41_11</name>
    <dbReference type="NCBI Taxonomy" id="1802675"/>
    <lineage>
        <taxon>Bacteria</taxon>
        <taxon>Candidatus Yanofskyibacteriota</taxon>
    </lineage>
</organism>
<dbReference type="InterPro" id="IPR012902">
    <property type="entry name" value="N_methyl_site"/>
</dbReference>
<gene>
    <name evidence="2" type="ORF">A3J46_00005</name>
</gene>
<evidence type="ECO:0000313" key="2">
    <source>
        <dbReference type="EMBL" id="OGN10321.1"/>
    </source>
</evidence>
<comment type="caution">
    <text evidence="2">The sequence shown here is derived from an EMBL/GenBank/DDBJ whole genome shotgun (WGS) entry which is preliminary data.</text>
</comment>
<dbReference type="Proteomes" id="UP000177167">
    <property type="component" value="Unassembled WGS sequence"/>
</dbReference>
<dbReference type="EMBL" id="MGJP01000010">
    <property type="protein sequence ID" value="OGN10321.1"/>
    <property type="molecule type" value="Genomic_DNA"/>
</dbReference>
<keyword evidence="1" id="KW-1133">Transmembrane helix</keyword>
<proteinExistence type="predicted"/>
<keyword evidence="1" id="KW-0472">Membrane</keyword>
<keyword evidence="1" id="KW-0812">Transmembrane</keyword>